<feature type="chain" id="PRO_5039331155" evidence="5">
    <location>
        <begin position="21"/>
        <end position="552"/>
    </location>
</feature>
<feature type="region of interest" description="Disordered" evidence="4">
    <location>
        <begin position="25"/>
        <end position="54"/>
    </location>
</feature>
<organism evidence="7 8">
    <name type="scientific">Brevibacillus panacihumi W25</name>
    <dbReference type="NCBI Taxonomy" id="1408254"/>
    <lineage>
        <taxon>Bacteria</taxon>
        <taxon>Bacillati</taxon>
        <taxon>Bacillota</taxon>
        <taxon>Bacilli</taxon>
        <taxon>Bacillales</taxon>
        <taxon>Paenibacillaceae</taxon>
        <taxon>Brevibacillus</taxon>
    </lineage>
</organism>
<dbReference type="EMBL" id="AYJU01000017">
    <property type="protein sequence ID" value="EST53456.1"/>
    <property type="molecule type" value="Genomic_DNA"/>
</dbReference>
<evidence type="ECO:0000313" key="7">
    <source>
        <dbReference type="EMBL" id="EST53456.1"/>
    </source>
</evidence>
<evidence type="ECO:0000256" key="1">
    <source>
        <dbReference type="ARBA" id="ARBA00005695"/>
    </source>
</evidence>
<dbReference type="HOGENOM" id="CLU_017028_7_0_9"/>
<dbReference type="InterPro" id="IPR000914">
    <property type="entry name" value="SBP_5_dom"/>
</dbReference>
<proteinExistence type="inferred from homology"/>
<accession>V6M4A8</accession>
<evidence type="ECO:0000256" key="2">
    <source>
        <dbReference type="ARBA" id="ARBA00022448"/>
    </source>
</evidence>
<dbReference type="AlphaFoldDB" id="V6M4A8"/>
<dbReference type="PANTHER" id="PTHR30290">
    <property type="entry name" value="PERIPLASMIC BINDING COMPONENT OF ABC TRANSPORTER"/>
    <property type="match status" value="1"/>
</dbReference>
<reference evidence="7 8" key="1">
    <citation type="journal article" date="2014" name="Genome Announc.">
        <title>Draft Genome Sequence of Brevibacillus panacihumi Strain W25, a Halotolerant Hydrocarbon-Degrading Bacterium.</title>
        <authorList>
            <person name="Wang X."/>
            <person name="Jin D."/>
            <person name="Zhou L."/>
            <person name="Wu L."/>
            <person name="An W."/>
            <person name="Chen Y."/>
            <person name="Zhao L."/>
        </authorList>
    </citation>
    <scope>NUCLEOTIDE SEQUENCE [LARGE SCALE GENOMIC DNA]</scope>
    <source>
        <strain evidence="7 8">W25</strain>
    </source>
</reference>
<dbReference type="InterPro" id="IPR030678">
    <property type="entry name" value="Peptide/Ni-bd"/>
</dbReference>
<dbReference type="CDD" id="cd08493">
    <property type="entry name" value="PBP2_DppA_like"/>
    <property type="match status" value="1"/>
</dbReference>
<name>V6M4A8_9BACL</name>
<dbReference type="RefSeq" id="WP_023558154.1">
    <property type="nucleotide sequence ID" value="NZ_KI629785.1"/>
</dbReference>
<feature type="signal peptide" evidence="5">
    <location>
        <begin position="1"/>
        <end position="20"/>
    </location>
</feature>
<dbReference type="GO" id="GO:0043190">
    <property type="term" value="C:ATP-binding cassette (ABC) transporter complex"/>
    <property type="evidence" value="ECO:0007669"/>
    <property type="project" value="InterPro"/>
</dbReference>
<dbReference type="SUPFAM" id="SSF53850">
    <property type="entry name" value="Periplasmic binding protein-like II"/>
    <property type="match status" value="1"/>
</dbReference>
<dbReference type="GO" id="GO:0042597">
    <property type="term" value="C:periplasmic space"/>
    <property type="evidence" value="ECO:0007669"/>
    <property type="project" value="UniProtKB-ARBA"/>
</dbReference>
<dbReference type="PANTHER" id="PTHR30290:SF9">
    <property type="entry name" value="OLIGOPEPTIDE-BINDING PROTEIN APPA"/>
    <property type="match status" value="1"/>
</dbReference>
<dbReference type="Gene3D" id="3.40.190.10">
    <property type="entry name" value="Periplasmic binding protein-like II"/>
    <property type="match status" value="1"/>
</dbReference>
<dbReference type="GO" id="GO:0015833">
    <property type="term" value="P:peptide transport"/>
    <property type="evidence" value="ECO:0007669"/>
    <property type="project" value="TreeGrafter"/>
</dbReference>
<keyword evidence="2" id="KW-0813">Transport</keyword>
<comment type="similarity">
    <text evidence="1">Belongs to the bacterial solute-binding protein 5 family.</text>
</comment>
<evidence type="ECO:0000259" key="6">
    <source>
        <dbReference type="Pfam" id="PF00496"/>
    </source>
</evidence>
<dbReference type="Proteomes" id="UP000017973">
    <property type="component" value="Unassembled WGS sequence"/>
</dbReference>
<evidence type="ECO:0000256" key="3">
    <source>
        <dbReference type="ARBA" id="ARBA00022729"/>
    </source>
</evidence>
<evidence type="ECO:0000313" key="8">
    <source>
        <dbReference type="Proteomes" id="UP000017973"/>
    </source>
</evidence>
<gene>
    <name evidence="7" type="ORF">T458_21850</name>
</gene>
<sequence length="552" mass="61207">MMEWNRNVWYSLTLAVGLFAAGCSPSAPPNSASPPTGEAAQTSEQAQPAANQPVKEQKLIIGRGGDSVTLDAIAATDSESFKVTVNVLETLLNFEPDNTNIRPGLAEKWEIAPDGLTYTFQLRQGIKFHDGTDFNADAVVFNFERWMDKNHPLHGEVSFSYYNDMFGGFKGEEGHIIESVKAIDPHTVEFKLKKPLSPFLNNLAMPAFAIASPAALQKHGLGFKENPVGTGPFVFVEWKRNETITLKKNEQYWQPGVPKLEEAVFKVIPDNTARLTALVSGEIDLMDGLNPDDAESVKGNAELQLLDRPPMNVAYLAFNVEKKPFDNQKVRQAVAYAVDKQGIVDAFYGGSAEPAVNATPPSVWGYNDAIQDRPYDLEKAKQLLAEAGYPNGFKTTLWAMPVPRQYMTEGQKIAEALQQDFAKIGIDAQIVTMEWATYLAKIRQGEQDMYLLGWTGDNGDPDNFLNVLFNPNENRMRYKNKEVQDILVEAASTVDHQKRIDMYKKAQELLFEDAPMIPLAHAKPMMAARAGLSGYVLHPTGSESIAAVEWKE</sequence>
<dbReference type="Gene3D" id="3.10.105.10">
    <property type="entry name" value="Dipeptide-binding Protein, Domain 3"/>
    <property type="match status" value="1"/>
</dbReference>
<dbReference type="GO" id="GO:1904680">
    <property type="term" value="F:peptide transmembrane transporter activity"/>
    <property type="evidence" value="ECO:0007669"/>
    <property type="project" value="TreeGrafter"/>
</dbReference>
<dbReference type="Gene3D" id="3.90.76.10">
    <property type="entry name" value="Dipeptide-binding Protein, Domain 1"/>
    <property type="match status" value="1"/>
</dbReference>
<evidence type="ECO:0000256" key="4">
    <source>
        <dbReference type="SAM" id="MobiDB-lite"/>
    </source>
</evidence>
<protein>
    <submittedName>
        <fullName evidence="7">Peptide ABC transporter substrate-binding protein</fullName>
    </submittedName>
</protein>
<dbReference type="PROSITE" id="PS51257">
    <property type="entry name" value="PROKAR_LIPOPROTEIN"/>
    <property type="match status" value="1"/>
</dbReference>
<feature type="compositionally biased region" description="Polar residues" evidence="4">
    <location>
        <begin position="39"/>
        <end position="50"/>
    </location>
</feature>
<dbReference type="Pfam" id="PF00496">
    <property type="entry name" value="SBP_bac_5"/>
    <property type="match status" value="1"/>
</dbReference>
<dbReference type="PATRIC" id="fig|1408254.3.peg.4292"/>
<keyword evidence="8" id="KW-1185">Reference proteome</keyword>
<dbReference type="PIRSF" id="PIRSF002741">
    <property type="entry name" value="MppA"/>
    <property type="match status" value="1"/>
</dbReference>
<comment type="caution">
    <text evidence="7">The sequence shown here is derived from an EMBL/GenBank/DDBJ whole genome shotgun (WGS) entry which is preliminary data.</text>
</comment>
<dbReference type="InterPro" id="IPR039424">
    <property type="entry name" value="SBP_5"/>
</dbReference>
<keyword evidence="3 5" id="KW-0732">Signal</keyword>
<dbReference type="eggNOG" id="COG0747">
    <property type="taxonomic scope" value="Bacteria"/>
</dbReference>
<feature type="domain" description="Solute-binding protein family 5" evidence="6">
    <location>
        <begin position="101"/>
        <end position="473"/>
    </location>
</feature>
<dbReference type="STRING" id="1408254.T458_21850"/>
<evidence type="ECO:0000256" key="5">
    <source>
        <dbReference type="SAM" id="SignalP"/>
    </source>
</evidence>